<evidence type="ECO:0000313" key="10">
    <source>
        <dbReference type="EMBL" id="RDW21924.1"/>
    </source>
</evidence>
<evidence type="ECO:0000256" key="8">
    <source>
        <dbReference type="SAM" id="Phobius"/>
    </source>
</evidence>
<dbReference type="PANTHER" id="PTHR43731">
    <property type="entry name" value="RHOMBOID PROTEASE"/>
    <property type="match status" value="1"/>
</dbReference>
<dbReference type="Gene3D" id="1.20.1540.10">
    <property type="entry name" value="Rhomboid-like"/>
    <property type="match status" value="1"/>
</dbReference>
<dbReference type="InterPro" id="IPR019734">
    <property type="entry name" value="TPR_rpt"/>
</dbReference>
<organism evidence="10 11">
    <name type="scientific">Oceanobacillus chungangensis</name>
    <dbReference type="NCBI Taxonomy" id="1229152"/>
    <lineage>
        <taxon>Bacteria</taxon>
        <taxon>Bacillati</taxon>
        <taxon>Bacillota</taxon>
        <taxon>Bacilli</taxon>
        <taxon>Bacillales</taxon>
        <taxon>Bacillaceae</taxon>
        <taxon>Oceanobacillus</taxon>
    </lineage>
</organism>
<dbReference type="OrthoDB" id="9813074at2"/>
<evidence type="ECO:0000256" key="7">
    <source>
        <dbReference type="PROSITE-ProRule" id="PRU00339"/>
    </source>
</evidence>
<evidence type="ECO:0000256" key="6">
    <source>
        <dbReference type="ARBA" id="ARBA00023136"/>
    </source>
</evidence>
<dbReference type="Pfam" id="PF13181">
    <property type="entry name" value="TPR_8"/>
    <property type="match status" value="2"/>
</dbReference>
<dbReference type="InterPro" id="IPR011990">
    <property type="entry name" value="TPR-like_helical_dom_sf"/>
</dbReference>
<keyword evidence="5 8" id="KW-1133">Transmembrane helix</keyword>
<comment type="caution">
    <text evidence="10">The sequence shown here is derived from an EMBL/GenBank/DDBJ whole genome shotgun (WGS) entry which is preliminary data.</text>
</comment>
<keyword evidence="11" id="KW-1185">Reference proteome</keyword>
<dbReference type="InterPro" id="IPR035952">
    <property type="entry name" value="Rhomboid-like_sf"/>
</dbReference>
<dbReference type="Pfam" id="PF01694">
    <property type="entry name" value="Rhomboid"/>
    <property type="match status" value="1"/>
</dbReference>
<proteinExistence type="inferred from homology"/>
<dbReference type="InterPro" id="IPR050925">
    <property type="entry name" value="Rhomboid_protease_S54"/>
</dbReference>
<dbReference type="GO" id="GO:0004252">
    <property type="term" value="F:serine-type endopeptidase activity"/>
    <property type="evidence" value="ECO:0007669"/>
    <property type="project" value="InterPro"/>
</dbReference>
<evidence type="ECO:0000256" key="2">
    <source>
        <dbReference type="ARBA" id="ARBA00009045"/>
    </source>
</evidence>
<comment type="subcellular location">
    <subcellularLocation>
        <location evidence="1">Membrane</location>
        <topology evidence="1">Multi-pass membrane protein</topology>
    </subcellularLocation>
</comment>
<sequence>MFLNEQYTLYQIAIHFLRKEQFEILTINEHADEIWLEKYANKKSTIIRLVHKGFDWQNHLRKDIAQVFQTVHNMQRMIKGKDIELHNVYVATNAPVDDWERLKKPMQLNDKRPKKMKVYYLDQGNIHQEIDRLQSDTCDQPITINNNADESEKENIVKEMKNQVIELFQQKKKEFQNIFSRSKPFFTYFLIVINIILFILLEMNGGSTATATLIEYGAKYNPAILENNEWWRVISATFLHIGFLHLIMNMLALYYLGTVVERIYGRFRFLIIYFLAGIVGGLASLAFTVNISAGASGAIFGLFGALLFFGLIYKQIFFQTMGYNILLILGINLIFGLFVQQIDMAAHIGGLVAGFIASAIVYLPKKGSINKQLLAVSVYMILFVGIVILGYENNNQNQAYHLMVAENSIQEENYQDVIESTTLGLGLPGDLQGALLFHRSYAYIELNKINLAIDDLEKSLTYDELPESYYNLAILYYNTEELEKAEDNIILAYELNPKLEGLAELYELITGEPVKE</sequence>
<keyword evidence="4" id="KW-0378">Hydrolase</keyword>
<keyword evidence="3 8" id="KW-0812">Transmembrane</keyword>
<dbReference type="SMART" id="SM00028">
    <property type="entry name" value="TPR"/>
    <property type="match status" value="2"/>
</dbReference>
<evidence type="ECO:0000256" key="1">
    <source>
        <dbReference type="ARBA" id="ARBA00004141"/>
    </source>
</evidence>
<feature type="transmembrane region" description="Helical" evidence="8">
    <location>
        <begin position="267"/>
        <end position="287"/>
    </location>
</feature>
<dbReference type="PANTHER" id="PTHR43731:SF14">
    <property type="entry name" value="PRESENILIN-ASSOCIATED RHOMBOID-LIKE PROTEIN, MITOCHONDRIAL"/>
    <property type="match status" value="1"/>
</dbReference>
<feature type="transmembrane region" description="Helical" evidence="8">
    <location>
        <begin position="320"/>
        <end position="339"/>
    </location>
</feature>
<comment type="similarity">
    <text evidence="2">Belongs to the peptidase S54 family.</text>
</comment>
<dbReference type="SUPFAM" id="SSF48452">
    <property type="entry name" value="TPR-like"/>
    <property type="match status" value="1"/>
</dbReference>
<gene>
    <name evidence="10" type="ORF">CWR45_00080</name>
</gene>
<feature type="repeat" description="TPR" evidence="7">
    <location>
        <begin position="466"/>
        <end position="499"/>
    </location>
</feature>
<protein>
    <submittedName>
        <fullName evidence="10">Rhomboid family intramembrane serine protease</fullName>
    </submittedName>
</protein>
<feature type="transmembrane region" description="Helical" evidence="8">
    <location>
        <begin position="185"/>
        <end position="201"/>
    </location>
</feature>
<keyword evidence="10" id="KW-0645">Protease</keyword>
<evidence type="ECO:0000313" key="11">
    <source>
        <dbReference type="Proteomes" id="UP000256520"/>
    </source>
</evidence>
<evidence type="ECO:0000256" key="3">
    <source>
        <dbReference type="ARBA" id="ARBA00022692"/>
    </source>
</evidence>
<evidence type="ECO:0000256" key="4">
    <source>
        <dbReference type="ARBA" id="ARBA00022801"/>
    </source>
</evidence>
<dbReference type="GO" id="GO:0016020">
    <property type="term" value="C:membrane"/>
    <property type="evidence" value="ECO:0007669"/>
    <property type="project" value="UniProtKB-SubCell"/>
</dbReference>
<dbReference type="SUPFAM" id="SSF144091">
    <property type="entry name" value="Rhomboid-like"/>
    <property type="match status" value="1"/>
</dbReference>
<dbReference type="GO" id="GO:0006508">
    <property type="term" value="P:proteolysis"/>
    <property type="evidence" value="ECO:0007669"/>
    <property type="project" value="UniProtKB-KW"/>
</dbReference>
<dbReference type="PROSITE" id="PS50005">
    <property type="entry name" value="TPR"/>
    <property type="match status" value="1"/>
</dbReference>
<dbReference type="EMBL" id="PIOD01000001">
    <property type="protein sequence ID" value="RDW21924.1"/>
    <property type="molecule type" value="Genomic_DNA"/>
</dbReference>
<feature type="domain" description="Peptidase S54 rhomboid" evidence="9">
    <location>
        <begin position="228"/>
        <end position="362"/>
    </location>
</feature>
<keyword evidence="7" id="KW-0802">TPR repeat</keyword>
<feature type="transmembrane region" description="Helical" evidence="8">
    <location>
        <begin position="373"/>
        <end position="391"/>
    </location>
</feature>
<dbReference type="AlphaFoldDB" id="A0A3D8Q0X6"/>
<feature type="transmembrane region" description="Helical" evidence="8">
    <location>
        <begin position="345"/>
        <end position="364"/>
    </location>
</feature>
<feature type="transmembrane region" description="Helical" evidence="8">
    <location>
        <begin position="293"/>
        <end position="313"/>
    </location>
</feature>
<dbReference type="InterPro" id="IPR022764">
    <property type="entry name" value="Peptidase_S54_rhomboid_dom"/>
</dbReference>
<dbReference type="Proteomes" id="UP000256520">
    <property type="component" value="Unassembled WGS sequence"/>
</dbReference>
<evidence type="ECO:0000256" key="5">
    <source>
        <dbReference type="ARBA" id="ARBA00022989"/>
    </source>
</evidence>
<evidence type="ECO:0000259" key="9">
    <source>
        <dbReference type="Pfam" id="PF01694"/>
    </source>
</evidence>
<name>A0A3D8Q0X6_9BACI</name>
<dbReference type="Gene3D" id="1.25.40.10">
    <property type="entry name" value="Tetratricopeptide repeat domain"/>
    <property type="match status" value="1"/>
</dbReference>
<keyword evidence="6 8" id="KW-0472">Membrane</keyword>
<dbReference type="RefSeq" id="WP_115747757.1">
    <property type="nucleotide sequence ID" value="NZ_PIOD01000001.1"/>
</dbReference>
<accession>A0A3D8Q0X6</accession>
<reference evidence="11" key="1">
    <citation type="submission" date="2017-11" db="EMBL/GenBank/DDBJ databases">
        <authorList>
            <person name="Zhu W."/>
        </authorList>
    </citation>
    <scope>NUCLEOTIDE SEQUENCE [LARGE SCALE GENOMIC DNA]</scope>
    <source>
        <strain evidence="11">CAU 1051</strain>
    </source>
</reference>
<feature type="transmembrane region" description="Helical" evidence="8">
    <location>
        <begin position="230"/>
        <end position="255"/>
    </location>
</feature>